<feature type="region of interest" description="Disordered" evidence="5">
    <location>
        <begin position="1709"/>
        <end position="1733"/>
    </location>
</feature>
<dbReference type="Pfam" id="PF14844">
    <property type="entry name" value="PH_BEACH"/>
    <property type="match status" value="1"/>
</dbReference>
<dbReference type="InterPro" id="IPR036322">
    <property type="entry name" value="WD40_repeat_dom_sf"/>
</dbReference>
<dbReference type="Proteomes" id="UP000837801">
    <property type="component" value="Unassembled WGS sequence"/>
</dbReference>
<evidence type="ECO:0000259" key="6">
    <source>
        <dbReference type="PROSITE" id="PS50197"/>
    </source>
</evidence>
<protein>
    <recommendedName>
        <fullName evidence="4">Beige protein homolog 1</fullName>
    </recommendedName>
</protein>
<accession>A0A9P0QUG2</accession>
<dbReference type="SMART" id="SM01026">
    <property type="entry name" value="Beach"/>
    <property type="match status" value="1"/>
</dbReference>
<reference evidence="8" key="1">
    <citation type="submission" date="2022-03" db="EMBL/GenBank/DDBJ databases">
        <authorList>
            <person name="Legras J.-L."/>
            <person name="Devillers H."/>
            <person name="Grondin C."/>
        </authorList>
    </citation>
    <scope>NUCLEOTIDE SEQUENCE</scope>
    <source>
        <strain evidence="8">CLIB 1423</strain>
    </source>
</reference>
<dbReference type="OrthoDB" id="26681at2759"/>
<evidence type="ECO:0000256" key="2">
    <source>
        <dbReference type="ARBA" id="ARBA00022737"/>
    </source>
</evidence>
<feature type="compositionally biased region" description="Low complexity" evidence="5">
    <location>
        <begin position="240"/>
        <end position="259"/>
    </location>
</feature>
<dbReference type="SUPFAM" id="SSF50729">
    <property type="entry name" value="PH domain-like"/>
    <property type="match status" value="1"/>
</dbReference>
<dbReference type="InterPro" id="IPR013320">
    <property type="entry name" value="ConA-like_dom_sf"/>
</dbReference>
<dbReference type="InterPro" id="IPR011993">
    <property type="entry name" value="PH-like_dom_sf"/>
</dbReference>
<dbReference type="InterPro" id="IPR023362">
    <property type="entry name" value="PH-BEACH_dom"/>
</dbReference>
<sequence length="2356" mass="266591">MSTDPDIELIDYICKTLLSDYAINTELLNNWQVELTDNLDEICLNEVVSDEIIIAPPIKHTSTPQIIHEDTFVQFNHVLQVIESLEDEIYIDFKIIILEILLYLTNQTSYGIRYQYNKANIHDCVIEYLIKLLGKNEIPNPIILSQLNKILISLFEFGSSVESVRRLIIPMFNKYSGLSATSKLTLLDTVNQLFAYYPSQFDFFIFQDFQRKSIALPFEIDHNTSSKLLSINGWFKIKTSSKSSSSNSSPSPSLSSSTSADFDNENTNTSYTLSTLFTIASSNTTLDSSYLKVQLLNNKQFRIELLNNKSNSRMQFSFNQQIQFKPKNQGFTHLTFTYDGYKNLNLFIDGDYSESIPCPEIYRVIHTWNKIYIGDNEYDENEFIKNEDELLLRQLTVLNLALPPAWINLLYNLGIGYSWDYKQVTNENIFHLLNQLTFSGLVNFALKVREIRGSPPLSEKDSRRRFRNGTSKRNDDMSNAVNETENESARPSSMSSTSASSAASAVSYPATSSSSSSSATSSYIDINSLVNFLAVDKPSQDSVLFDTAGNIALTSSTRPTSSLLYHSSLSIHTSLFAIGGTPLLLKLSELNSRKKKEKKEKQVEGFSSSLKLLFCLLNTNWRFAREFEDLNGYGILLLLLNQYRESNSGKIEPEILSLLLSSFGIYDEFDSIILNPIGYRTLILNDIFVREGGEVREKWFRHFELLMNKKARYFDFNLNEIHRLRVLGRFIQIMKCNGHCLERLKPSTPPHLGLGINSTALERPSTPNSKNGFNIGNNTRKQPENVWTSSPTSSAALALFVLFENDTSIESIRSLSLYTIYSIYFFQTPQLLTLQTLTQLLTETSSTKVLKKFSKSISIHWILLLLGYSENNAYSKQITLCGLQLLIKLLTVLGPNTMHRFFQNNHGVDVLTHYLKDWWSDDDIVKAIYRAAFDSGGKLIMPEFLMILNNMAISSAYSLTSQSRMSSPFTSPKSLKSLNKGNAVGIGRGSIPAATLSFDLIHFLNLYSDILQKGFEGNNSQLHEYYRTKIWLDGVLELIGQVKIIKNKEVDKDLSSQFQATYSKLRGIVSSVFISEIENPSKIFKLFRSLKEFSKKLALDAIYPIIFEHIYEFISISKLDEEYKNFIHGSIELLNFYLEEYLNQGYVIEAKDLEVFIDCCLSIIEIDSKRSSKLINNLGPLIILKIAQKEFVGSGDLEIQYDSLITSLLYKLVPILQVLKQNNLIDFITILLGNFLKLPNVSPSLVNNLFNLLRTCYLSKQDRFASLSSSNVDSDTKAVIEFLEILATKNDEDSLKYIQRHSTLRHIVLKNLQLLRGKVSKEHLKLNVLDMATVIGDGMSWKNNAYVESCQRDCELLKENIVEDEALKYNRLIQDQQENLQYRISSYHNIEIEMSRLVDIDAYERGAKYVLDYIEGAHRMKKRMVVEDQLSESEKLGYNMTVPVKTGQGEGGSRRESIDSKIFAQSLTLNPNKSGVNGPQTPFKGVNLKSSDSISLDEIDWEVIDEDNKSVNTIHSDDFEMVEDLPTDKNRKVIRSLFVGDHIANLWNISQINGLAPIESLMILGNSHLYLIENYFHSLDGGGVIEISDAPISLRDPYLQLVNSQSKGSKSTYADSDSNSHKSKTWSLDKLSYITKRQFLLREVALEMFFNDGASILITCLSTKERDSIFKTLNGIVNHNNHDKQQQPIINLQSQLSVSSFSKLFGGGGSSGDNNTSGSNSRNGGNGNGASNNSSFGGSGGLLDFLTSSFTDSLTLATNKWRQGEMSNFYYLMIINTLAGRTFNDLTQYPVFPWVIADYTSETLDLSNPKTFRDLSKPMGAQTSDRANQFKERYEALAEGDVSVNPPFHYGTHYSSAMIVTSYLIRMKPFVQSYLLLQGGRFDHAERLFNSLERAWKSASKDNTTDVRELTPEFFYLPEFLTNHNHFEFGKLQNGDSVNDVQLPPWSKNDPKIFIEMNRKALESPFVSGKLHLWIELIFGHKQSGIEAVKNLNVFHHLSYNGAINLDSVKDEVEKRAIIGMINNFGQTPRKIFNKPHPMKDILNIPNYYLTTPRSFEAKIIFESKTRYSPIDKLEKSTKSRRSNNGNGWIGRPKFITCENDLVIRKAAWGSGSLIVNKTVFLNVHSANITSLIQIGYRTILAGSQDGLINVWRHNKKNNALEVSGILRGHIQPIKDLQCSKTYKVAVSLDISGTVMLWDLARLKFIRRFINGNQPDFISISNDTGNICTLNKSGALVLYTINGDVVVSSNLQLDQNLTYTTIKFGSCSFTGQDHIYWSCELIGIGRSDGVIEIYSLSCEDGKWDFRKISQSQGKICLGTPTALEVLQYTEIDPDDRLARGEVNVIIGDSTGRVYEW</sequence>
<dbReference type="CDD" id="cd06071">
    <property type="entry name" value="Beach"/>
    <property type="match status" value="1"/>
</dbReference>
<dbReference type="PROSITE" id="PS50197">
    <property type="entry name" value="BEACH"/>
    <property type="match status" value="1"/>
</dbReference>
<evidence type="ECO:0000256" key="5">
    <source>
        <dbReference type="SAM" id="MobiDB-lite"/>
    </source>
</evidence>
<name>A0A9P0QUG2_9ASCO</name>
<dbReference type="FunFam" id="1.10.1540.10:FF:000001">
    <property type="entry name" value="neurobeachin isoform X1"/>
    <property type="match status" value="1"/>
</dbReference>
<evidence type="ECO:0000256" key="4">
    <source>
        <dbReference type="ARBA" id="ARBA00073334"/>
    </source>
</evidence>
<evidence type="ECO:0000256" key="1">
    <source>
        <dbReference type="ARBA" id="ARBA00022574"/>
    </source>
</evidence>
<dbReference type="PANTHER" id="PTHR13743">
    <property type="entry name" value="BEIGE/BEACH-RELATED"/>
    <property type="match status" value="1"/>
</dbReference>
<organism evidence="8 9">
    <name type="scientific">[Candida] railenensis</name>
    <dbReference type="NCBI Taxonomy" id="45579"/>
    <lineage>
        <taxon>Eukaryota</taxon>
        <taxon>Fungi</taxon>
        <taxon>Dikarya</taxon>
        <taxon>Ascomycota</taxon>
        <taxon>Saccharomycotina</taxon>
        <taxon>Pichiomycetes</taxon>
        <taxon>Debaryomycetaceae</taxon>
        <taxon>Kurtzmaniella</taxon>
    </lineage>
</organism>
<dbReference type="Gene3D" id="2.30.29.30">
    <property type="entry name" value="Pleckstrin-homology domain (PH domain)/Phosphotyrosine-binding domain (PTB)"/>
    <property type="match status" value="1"/>
</dbReference>
<dbReference type="PANTHER" id="PTHR13743:SF123">
    <property type="entry name" value="PROTEIN FAN"/>
    <property type="match status" value="1"/>
</dbReference>
<feature type="compositionally biased region" description="Polar residues" evidence="5">
    <location>
        <begin position="767"/>
        <end position="780"/>
    </location>
</feature>
<dbReference type="InterPro" id="IPR000409">
    <property type="entry name" value="BEACH_dom"/>
</dbReference>
<dbReference type="InterPro" id="IPR001680">
    <property type="entry name" value="WD40_rpt"/>
</dbReference>
<dbReference type="InterPro" id="IPR036372">
    <property type="entry name" value="BEACH_dom_sf"/>
</dbReference>
<dbReference type="Gene3D" id="2.60.120.200">
    <property type="match status" value="1"/>
</dbReference>
<dbReference type="Gene3D" id="1.10.1540.10">
    <property type="entry name" value="BEACH domain"/>
    <property type="match status" value="1"/>
</dbReference>
<dbReference type="EMBL" id="CAKXYY010000019">
    <property type="protein sequence ID" value="CAH2354786.1"/>
    <property type="molecule type" value="Genomic_DNA"/>
</dbReference>
<feature type="compositionally biased region" description="Low complexity" evidence="5">
    <location>
        <begin position="1712"/>
        <end position="1733"/>
    </location>
</feature>
<evidence type="ECO:0000259" key="7">
    <source>
        <dbReference type="PROSITE" id="PS51783"/>
    </source>
</evidence>
<comment type="caution">
    <text evidence="8">The sequence shown here is derived from an EMBL/GenBank/DDBJ whole genome shotgun (WGS) entry which is preliminary data.</text>
</comment>
<dbReference type="SUPFAM" id="SSF50978">
    <property type="entry name" value="WD40 repeat-like"/>
    <property type="match status" value="1"/>
</dbReference>
<feature type="domain" description="BEACH-type PH" evidence="7">
    <location>
        <begin position="1538"/>
        <end position="1674"/>
    </location>
</feature>
<keyword evidence="1" id="KW-0853">WD repeat</keyword>
<feature type="domain" description="BEACH" evidence="6">
    <location>
        <begin position="1746"/>
        <end position="2040"/>
    </location>
</feature>
<dbReference type="PROSITE" id="PS51783">
    <property type="entry name" value="PH_BEACH"/>
    <property type="match status" value="1"/>
</dbReference>
<comment type="function">
    <text evidence="3">May be involved in protein sorting and cell wall formation.</text>
</comment>
<dbReference type="SUPFAM" id="SSF81837">
    <property type="entry name" value="BEACH domain"/>
    <property type="match status" value="1"/>
</dbReference>
<dbReference type="Pfam" id="PF02138">
    <property type="entry name" value="Beach"/>
    <property type="match status" value="1"/>
</dbReference>
<gene>
    <name evidence="8" type="ORF">CLIB1423_19S00276</name>
</gene>
<dbReference type="InterPro" id="IPR050865">
    <property type="entry name" value="BEACH_Domain"/>
</dbReference>
<dbReference type="SMART" id="SM00320">
    <property type="entry name" value="WD40"/>
    <property type="match status" value="2"/>
</dbReference>
<evidence type="ECO:0000256" key="3">
    <source>
        <dbReference type="ARBA" id="ARBA00054699"/>
    </source>
</evidence>
<evidence type="ECO:0000313" key="9">
    <source>
        <dbReference type="Proteomes" id="UP000837801"/>
    </source>
</evidence>
<dbReference type="InterPro" id="IPR015943">
    <property type="entry name" value="WD40/YVTN_repeat-like_dom_sf"/>
</dbReference>
<dbReference type="SUPFAM" id="SSF49899">
    <property type="entry name" value="Concanavalin A-like lectins/glucanases"/>
    <property type="match status" value="1"/>
</dbReference>
<evidence type="ECO:0000313" key="8">
    <source>
        <dbReference type="EMBL" id="CAH2354786.1"/>
    </source>
</evidence>
<keyword evidence="9" id="KW-1185">Reference proteome</keyword>
<feature type="region of interest" description="Disordered" evidence="5">
    <location>
        <begin position="240"/>
        <end position="262"/>
    </location>
</feature>
<feature type="region of interest" description="Disordered" evidence="5">
    <location>
        <begin position="767"/>
        <end position="786"/>
    </location>
</feature>
<dbReference type="Gene3D" id="2.130.10.10">
    <property type="entry name" value="YVTN repeat-like/Quinoprotein amine dehydrogenase"/>
    <property type="match status" value="1"/>
</dbReference>
<feature type="region of interest" description="Disordered" evidence="5">
    <location>
        <begin position="456"/>
        <end position="496"/>
    </location>
</feature>
<proteinExistence type="predicted"/>
<keyword evidence="2" id="KW-0677">Repeat</keyword>